<dbReference type="GO" id="GO:0015418">
    <property type="term" value="F:ABC-type quaternary ammonium compound transporting activity"/>
    <property type="evidence" value="ECO:0007669"/>
    <property type="project" value="UniProtKB-EC"/>
</dbReference>
<keyword evidence="3" id="KW-0547">Nucleotide-binding</keyword>
<protein>
    <recommendedName>
        <fullName evidence="8">Carnitine transport ATP-binding protein OpuCA</fullName>
        <ecNumber evidence="7">7.6.2.9</ecNumber>
    </recommendedName>
</protein>
<evidence type="ECO:0000313" key="11">
    <source>
        <dbReference type="Proteomes" id="UP000199318"/>
    </source>
</evidence>
<keyword evidence="2" id="KW-0813">Transport</keyword>
<comment type="subunit">
    <text evidence="6">The complex is composed of two ATP-binding proteins (OpuCA), two transmembrane proteins (OpuCB and OpuCD) and a solute-binding protein (OpuCC).</text>
</comment>
<dbReference type="SUPFAM" id="SSF52540">
    <property type="entry name" value="P-loop containing nucleoside triphosphate hydrolases"/>
    <property type="match status" value="1"/>
</dbReference>
<sequence>MIAFDRVEKTFKDGTAAVNGINFHVNEGEFFVLIGPSGSGKTTALKMINRLIDPTAGHIYVEGTSVFEHNLKDLRYKIGYVLQQIALFPHMTIKENIGLIPEMKKWPQEKIDERIDELMTMVGLEPKTYKNRRPAELSGGQQQRVGVIRALAGDPDILLMDEPFSALDPITREQLQNDLVNLQKNIKKTIVFVTHDINEAMLLGSRICVMNKGEIAQIATPDNLIRHPQTEFVRSFIGDRRNAWEDPLIKVLHTIEGESDNPSDPQPDRAALNSELTLSEAVKRLDQSFEPSLPVYYQDGYLGELSYKRALTYLRSAQTADKRVGGTIL</sequence>
<dbReference type="InterPro" id="IPR003439">
    <property type="entry name" value="ABC_transporter-like_ATP-bd"/>
</dbReference>
<comment type="caution">
    <text evidence="10">The sequence shown here is derived from an EMBL/GenBank/DDBJ whole genome shotgun (WGS) entry which is preliminary data.</text>
</comment>
<evidence type="ECO:0000256" key="6">
    <source>
        <dbReference type="ARBA" id="ARBA00063934"/>
    </source>
</evidence>
<evidence type="ECO:0000256" key="5">
    <source>
        <dbReference type="ARBA" id="ARBA00052482"/>
    </source>
</evidence>
<name>A0A1H9RT11_9BACI</name>
<dbReference type="EMBL" id="FOGV01000005">
    <property type="protein sequence ID" value="SER75846.1"/>
    <property type="molecule type" value="Genomic_DNA"/>
</dbReference>
<dbReference type="Pfam" id="PF00005">
    <property type="entry name" value="ABC_tran"/>
    <property type="match status" value="1"/>
</dbReference>
<accession>A0A1H9RT11</accession>
<dbReference type="InterPro" id="IPR003593">
    <property type="entry name" value="AAA+_ATPase"/>
</dbReference>
<dbReference type="FunFam" id="3.40.50.300:FF:000425">
    <property type="entry name" value="Probable ABC transporter, ATP-binding subunit"/>
    <property type="match status" value="1"/>
</dbReference>
<dbReference type="SMART" id="SM00382">
    <property type="entry name" value="AAA"/>
    <property type="match status" value="1"/>
</dbReference>
<dbReference type="Proteomes" id="UP000199318">
    <property type="component" value="Unassembled WGS sequence"/>
</dbReference>
<evidence type="ECO:0000256" key="2">
    <source>
        <dbReference type="ARBA" id="ARBA00022448"/>
    </source>
</evidence>
<dbReference type="RefSeq" id="WP_093072245.1">
    <property type="nucleotide sequence ID" value="NZ_FOGV01000005.1"/>
</dbReference>
<dbReference type="EC" id="7.6.2.9" evidence="7"/>
<dbReference type="InterPro" id="IPR027417">
    <property type="entry name" value="P-loop_NTPase"/>
</dbReference>
<evidence type="ECO:0000256" key="8">
    <source>
        <dbReference type="ARBA" id="ARBA00070305"/>
    </source>
</evidence>
<comment type="catalytic activity">
    <reaction evidence="5">
        <text>a quaternary ammonium(out) + ATP + H2O = a quaternary ammonium(in) + ADP + phosphate + H(+)</text>
        <dbReference type="Rhea" id="RHEA:11036"/>
        <dbReference type="ChEBI" id="CHEBI:15377"/>
        <dbReference type="ChEBI" id="CHEBI:15378"/>
        <dbReference type="ChEBI" id="CHEBI:30616"/>
        <dbReference type="ChEBI" id="CHEBI:35267"/>
        <dbReference type="ChEBI" id="CHEBI:43474"/>
        <dbReference type="ChEBI" id="CHEBI:456216"/>
        <dbReference type="EC" id="7.6.2.9"/>
    </reaction>
</comment>
<dbReference type="PANTHER" id="PTHR43117:SF4">
    <property type="entry name" value="OSMOPROTECTANT IMPORT ATP-BINDING PROTEIN OSMV"/>
    <property type="match status" value="1"/>
</dbReference>
<dbReference type="AlphaFoldDB" id="A0A1H9RT11"/>
<evidence type="ECO:0000259" key="9">
    <source>
        <dbReference type="PROSITE" id="PS50893"/>
    </source>
</evidence>
<dbReference type="PROSITE" id="PS50893">
    <property type="entry name" value="ABC_TRANSPORTER_2"/>
    <property type="match status" value="1"/>
</dbReference>
<evidence type="ECO:0000313" key="10">
    <source>
        <dbReference type="EMBL" id="SER75846.1"/>
    </source>
</evidence>
<gene>
    <name evidence="10" type="ORF">SAMN05444126_10584</name>
</gene>
<reference evidence="11" key="1">
    <citation type="submission" date="2016-10" db="EMBL/GenBank/DDBJ databases">
        <authorList>
            <person name="de Groot N.N."/>
        </authorList>
    </citation>
    <scope>NUCLEOTIDE SEQUENCE [LARGE SCALE GENOMIC DNA]</scope>
    <source>
        <strain evidence="11">10nlg</strain>
    </source>
</reference>
<evidence type="ECO:0000256" key="3">
    <source>
        <dbReference type="ARBA" id="ARBA00022741"/>
    </source>
</evidence>
<feature type="domain" description="ABC transporter" evidence="9">
    <location>
        <begin position="2"/>
        <end position="237"/>
    </location>
</feature>
<keyword evidence="4 10" id="KW-0067">ATP-binding</keyword>
<comment type="similarity">
    <text evidence="1">Belongs to the ABC transporter superfamily.</text>
</comment>
<dbReference type="OrthoDB" id="9802264at2"/>
<dbReference type="InterPro" id="IPR017871">
    <property type="entry name" value="ABC_transporter-like_CS"/>
</dbReference>
<keyword evidence="11" id="KW-1185">Reference proteome</keyword>
<evidence type="ECO:0000256" key="7">
    <source>
        <dbReference type="ARBA" id="ARBA00066388"/>
    </source>
</evidence>
<evidence type="ECO:0000256" key="4">
    <source>
        <dbReference type="ARBA" id="ARBA00022840"/>
    </source>
</evidence>
<dbReference type="GO" id="GO:0016887">
    <property type="term" value="F:ATP hydrolysis activity"/>
    <property type="evidence" value="ECO:0007669"/>
    <property type="project" value="InterPro"/>
</dbReference>
<dbReference type="STRING" id="1464123.SAMN05444126_10584"/>
<dbReference type="GO" id="GO:0005524">
    <property type="term" value="F:ATP binding"/>
    <property type="evidence" value="ECO:0007669"/>
    <property type="project" value="UniProtKB-KW"/>
</dbReference>
<evidence type="ECO:0000256" key="1">
    <source>
        <dbReference type="ARBA" id="ARBA00005417"/>
    </source>
</evidence>
<dbReference type="Gene3D" id="3.40.50.300">
    <property type="entry name" value="P-loop containing nucleotide triphosphate hydrolases"/>
    <property type="match status" value="1"/>
</dbReference>
<organism evidence="10 11">
    <name type="scientific">Salisediminibacterium halotolerans</name>
    <dbReference type="NCBI Taxonomy" id="517425"/>
    <lineage>
        <taxon>Bacteria</taxon>
        <taxon>Bacillati</taxon>
        <taxon>Bacillota</taxon>
        <taxon>Bacilli</taxon>
        <taxon>Bacillales</taxon>
        <taxon>Bacillaceae</taxon>
        <taxon>Salisediminibacterium</taxon>
    </lineage>
</organism>
<dbReference type="PANTHER" id="PTHR43117">
    <property type="entry name" value="OSMOPROTECTANT IMPORT ATP-BINDING PROTEIN OSMV"/>
    <property type="match status" value="1"/>
</dbReference>
<dbReference type="PROSITE" id="PS00211">
    <property type="entry name" value="ABC_TRANSPORTER_1"/>
    <property type="match status" value="1"/>
</dbReference>
<proteinExistence type="inferred from homology"/>